<organism evidence="2 3">
    <name type="scientific">Candidatus Afipia apatlaquensis</name>
    <dbReference type="NCBI Taxonomy" id="2712852"/>
    <lineage>
        <taxon>Bacteria</taxon>
        <taxon>Pseudomonadati</taxon>
        <taxon>Pseudomonadota</taxon>
        <taxon>Alphaproteobacteria</taxon>
        <taxon>Hyphomicrobiales</taxon>
        <taxon>Nitrobacteraceae</taxon>
        <taxon>Afipia</taxon>
    </lineage>
</organism>
<sequence length="58" mass="6317">MAEAGTKPKNPNKPKDPEKKKLDDDLEAGLEESFPGSDPVSVTQPSPSRHDEDSKRKG</sequence>
<dbReference type="AlphaFoldDB" id="A0A7C9RIV8"/>
<keyword evidence="3" id="KW-1185">Reference proteome</keyword>
<gene>
    <name evidence="2" type="ORF">G4V63_11365</name>
</gene>
<feature type="compositionally biased region" description="Basic and acidic residues" evidence="1">
    <location>
        <begin position="48"/>
        <end position="58"/>
    </location>
</feature>
<evidence type="ECO:0000256" key="1">
    <source>
        <dbReference type="SAM" id="MobiDB-lite"/>
    </source>
</evidence>
<feature type="region of interest" description="Disordered" evidence="1">
    <location>
        <begin position="1"/>
        <end position="58"/>
    </location>
</feature>
<protein>
    <submittedName>
        <fullName evidence="2">Uncharacterized protein</fullName>
    </submittedName>
</protein>
<dbReference type="Proteomes" id="UP000480266">
    <property type="component" value="Unassembled WGS sequence"/>
</dbReference>
<dbReference type="EMBL" id="JAAMRR010000588">
    <property type="protein sequence ID" value="NGX95796.1"/>
    <property type="molecule type" value="Genomic_DNA"/>
</dbReference>
<evidence type="ECO:0000313" key="2">
    <source>
        <dbReference type="EMBL" id="NGX95796.1"/>
    </source>
</evidence>
<reference evidence="2" key="1">
    <citation type="submission" date="2020-02" db="EMBL/GenBank/DDBJ databases">
        <title>Draft genome sequence of Candidatus Afipia apatlaquensis IBT-C3, a potential strain for decolorization of textile dyes.</title>
        <authorList>
            <person name="Sanchez-Reyes A."/>
            <person name="Breton-Deval L."/>
            <person name="Mangelson H."/>
            <person name="Sanchez-Flores A."/>
        </authorList>
    </citation>
    <scope>NUCLEOTIDE SEQUENCE [LARGE SCALE GENOMIC DNA]</scope>
    <source>
        <strain evidence="2">IBT-C3</strain>
    </source>
</reference>
<proteinExistence type="predicted"/>
<accession>A0A7C9RIV8</accession>
<feature type="compositionally biased region" description="Basic and acidic residues" evidence="1">
    <location>
        <begin position="13"/>
        <end position="23"/>
    </location>
</feature>
<comment type="caution">
    <text evidence="2">The sequence shown here is derived from an EMBL/GenBank/DDBJ whole genome shotgun (WGS) entry which is preliminary data.</text>
</comment>
<evidence type="ECO:0000313" key="3">
    <source>
        <dbReference type="Proteomes" id="UP000480266"/>
    </source>
</evidence>
<name>A0A7C9RIV8_9BRAD</name>